<keyword evidence="4" id="KW-1185">Reference proteome</keyword>
<evidence type="ECO:0000259" key="1">
    <source>
        <dbReference type="Pfam" id="PF20056"/>
    </source>
</evidence>
<dbReference type="PATRIC" id="fig|540747.5.peg.1917"/>
<dbReference type="RefSeq" id="WP_057819141.1">
    <property type="nucleotide sequence ID" value="NZ_CP031598.1"/>
</dbReference>
<dbReference type="InterPro" id="IPR045601">
    <property type="entry name" value="DUF6455"/>
</dbReference>
<dbReference type="Pfam" id="PF20056">
    <property type="entry name" value="DUF6455"/>
    <property type="match status" value="1"/>
</dbReference>
<organism evidence="2 4">
    <name type="scientific">Roseovarius indicus</name>
    <dbReference type="NCBI Taxonomy" id="540747"/>
    <lineage>
        <taxon>Bacteria</taxon>
        <taxon>Pseudomonadati</taxon>
        <taxon>Pseudomonadota</taxon>
        <taxon>Alphaproteobacteria</taxon>
        <taxon>Rhodobacterales</taxon>
        <taxon>Roseobacteraceae</taxon>
        <taxon>Roseovarius</taxon>
    </lineage>
</organism>
<dbReference type="STRING" id="540747.SAMN04488031_11373"/>
<feature type="domain" description="DUF6455" evidence="1">
    <location>
        <begin position="1"/>
        <end position="82"/>
    </location>
</feature>
<evidence type="ECO:0000313" key="5">
    <source>
        <dbReference type="Proteomes" id="UP000325785"/>
    </source>
</evidence>
<evidence type="ECO:0000313" key="3">
    <source>
        <dbReference type="EMBL" id="QEW27999.1"/>
    </source>
</evidence>
<accession>A0A0T5P4D2</accession>
<protein>
    <recommendedName>
        <fullName evidence="1">DUF6455 domain-containing protein</fullName>
    </recommendedName>
</protein>
<sequence length="89" mass="9695">MTPLGDLRRHFLLVKGMAKATDTDVEGAYAAGRLDQDEWAEMVRACRGCQWTKGCEAWLDGGQGAAVAPKPCCNRARLAMVRLEEELAG</sequence>
<proteinExistence type="predicted"/>
<dbReference type="OrthoDB" id="7689275at2"/>
<dbReference type="EMBL" id="LAXI01000017">
    <property type="protein sequence ID" value="KRS15997.1"/>
    <property type="molecule type" value="Genomic_DNA"/>
</dbReference>
<evidence type="ECO:0000313" key="4">
    <source>
        <dbReference type="Proteomes" id="UP000051401"/>
    </source>
</evidence>
<dbReference type="KEGG" id="rid:RIdsm_03824"/>
<gene>
    <name evidence="3" type="ORF">RIdsm_03824</name>
    <name evidence="2" type="ORF">XM52_20765</name>
</gene>
<dbReference type="AlphaFoldDB" id="A0A0T5P4D2"/>
<evidence type="ECO:0000313" key="2">
    <source>
        <dbReference type="EMBL" id="KRS15997.1"/>
    </source>
</evidence>
<name>A0A0T5P4D2_9RHOB</name>
<dbReference type="Proteomes" id="UP000051401">
    <property type="component" value="Unassembled WGS sequence"/>
</dbReference>
<reference evidence="2 4" key="1">
    <citation type="submission" date="2015-04" db="EMBL/GenBank/DDBJ databases">
        <title>The draft genome sequence of Roseovarius indicus B108T.</title>
        <authorList>
            <person name="Li G."/>
            <person name="Lai Q."/>
            <person name="Shao Z."/>
            <person name="Yan P."/>
        </authorList>
    </citation>
    <scope>NUCLEOTIDE SEQUENCE [LARGE SCALE GENOMIC DNA]</scope>
    <source>
        <strain evidence="2 4">B108</strain>
    </source>
</reference>
<dbReference type="Proteomes" id="UP000325785">
    <property type="component" value="Chromosome"/>
</dbReference>
<reference evidence="3 5" key="2">
    <citation type="submission" date="2018-08" db="EMBL/GenBank/DDBJ databases">
        <title>Genetic Globetrotter - A new plasmid hitch-hiking vast phylogenetic and geographic distances.</title>
        <authorList>
            <person name="Vollmers J."/>
            <person name="Petersen J."/>
        </authorList>
    </citation>
    <scope>NUCLEOTIDE SEQUENCE [LARGE SCALE GENOMIC DNA]</scope>
    <source>
        <strain evidence="3 5">DSM 26383</strain>
    </source>
</reference>
<dbReference type="EMBL" id="CP031598">
    <property type="protein sequence ID" value="QEW27999.1"/>
    <property type="molecule type" value="Genomic_DNA"/>
</dbReference>